<accession>A0ABQ7M3A1</accession>
<name>A0ABQ7M3A1_BRACM</name>
<proteinExistence type="predicted"/>
<evidence type="ECO:0000313" key="2">
    <source>
        <dbReference type="Proteomes" id="UP000823674"/>
    </source>
</evidence>
<dbReference type="Proteomes" id="UP000823674">
    <property type="component" value="Chromosome A06"/>
</dbReference>
<gene>
    <name evidence="1" type="primary">A06p026330.1_BraROA</name>
    <name evidence="1" type="ORF">IGI04_023248</name>
</gene>
<protein>
    <submittedName>
        <fullName evidence="1">Uncharacterized protein</fullName>
    </submittedName>
</protein>
<organism evidence="1 2">
    <name type="scientific">Brassica rapa subsp. trilocularis</name>
    <dbReference type="NCBI Taxonomy" id="1813537"/>
    <lineage>
        <taxon>Eukaryota</taxon>
        <taxon>Viridiplantae</taxon>
        <taxon>Streptophyta</taxon>
        <taxon>Embryophyta</taxon>
        <taxon>Tracheophyta</taxon>
        <taxon>Spermatophyta</taxon>
        <taxon>Magnoliopsida</taxon>
        <taxon>eudicotyledons</taxon>
        <taxon>Gunneridae</taxon>
        <taxon>Pentapetalae</taxon>
        <taxon>rosids</taxon>
        <taxon>malvids</taxon>
        <taxon>Brassicales</taxon>
        <taxon>Brassicaceae</taxon>
        <taxon>Brassiceae</taxon>
        <taxon>Brassica</taxon>
    </lineage>
</organism>
<comment type="caution">
    <text evidence="1">The sequence shown here is derived from an EMBL/GenBank/DDBJ whole genome shotgun (WGS) entry which is preliminary data.</text>
</comment>
<reference evidence="1 2" key="1">
    <citation type="submission" date="2021-03" db="EMBL/GenBank/DDBJ databases">
        <authorList>
            <person name="King G.J."/>
            <person name="Bancroft I."/>
            <person name="Baten A."/>
            <person name="Bloomfield J."/>
            <person name="Borpatragohain P."/>
            <person name="He Z."/>
            <person name="Irish N."/>
            <person name="Irwin J."/>
            <person name="Liu K."/>
            <person name="Mauleon R.P."/>
            <person name="Moore J."/>
            <person name="Morris R."/>
            <person name="Ostergaard L."/>
            <person name="Wang B."/>
            <person name="Wells R."/>
        </authorList>
    </citation>
    <scope>NUCLEOTIDE SEQUENCE [LARGE SCALE GENOMIC DNA]</scope>
    <source>
        <strain evidence="1">R-o-18</strain>
        <tissue evidence="1">Leaf</tissue>
    </source>
</reference>
<dbReference type="EMBL" id="JADBGQ010000006">
    <property type="protein sequence ID" value="KAG5393285.1"/>
    <property type="molecule type" value="Genomic_DNA"/>
</dbReference>
<evidence type="ECO:0000313" key="1">
    <source>
        <dbReference type="EMBL" id="KAG5393285.1"/>
    </source>
</evidence>
<keyword evidence="2" id="KW-1185">Reference proteome</keyword>
<sequence>MEGSPYRKFSISWKGAQFQGPNSGFLRAGTWSVPLSGTQGSGSCLEAGGNDTGVFFPNRRIGQWTQCKIFVWTTWTREVTWTREWLGLKETCCTLMEGDATWLVHEWACDQMEQLGLSLKGHFTRADHLEVDERNNNRSMRISADDRYQEMPQQMKINIDRYLKPKAKPNYQNALTSWRQAQRSLSSVTVAVRCNGEAQRKQAGRSVLTAGRCGKQARPASVGQLPELDGLAHSAGSSRDPLNSAGLSVQVLGSLVGSGLWPGHVGDPCVPMGWLALGIKPGA</sequence>